<comment type="function">
    <text evidence="11">Plays a role in repairing double-strand DNA breaks, probably involving stabilizing or processing branched DNA or blocked replication forks.</text>
</comment>
<keyword evidence="5" id="KW-0378">Hydrolase</keyword>
<dbReference type="SUPFAM" id="SSF54211">
    <property type="entry name" value="Ribosomal protein S5 domain 2-like"/>
    <property type="match status" value="1"/>
</dbReference>
<dbReference type="InterPro" id="IPR014721">
    <property type="entry name" value="Ribsml_uS5_D2-typ_fold_subgr"/>
</dbReference>
<feature type="binding site" evidence="11">
    <location>
        <begin position="101"/>
        <end position="108"/>
    </location>
    <ligand>
        <name>ATP</name>
        <dbReference type="ChEBI" id="CHEBI:30616"/>
    </ligand>
</feature>
<feature type="short sequence motif" description="RadA KNRFG motif" evidence="11">
    <location>
        <begin position="255"/>
        <end position="259"/>
    </location>
</feature>
<evidence type="ECO:0000256" key="7">
    <source>
        <dbReference type="ARBA" id="ARBA00022840"/>
    </source>
</evidence>
<dbReference type="SUPFAM" id="SSF52540">
    <property type="entry name" value="P-loop containing nucleoside triphosphate hydrolases"/>
    <property type="match status" value="1"/>
</dbReference>
<sequence>MSKSHSSYVCQQCGYKSPSYLGKCPECGAWNSFVETIENEGRGSSVGWVNKRSKSVGSAGVAHLNTVQIKKVGRVTTGIAEVDQVLGGGGLIPGSLILLAGDPGIGKSTIMLQIISYVGGLYVTGEESSEQVKLRAERLKLPLNKILVLPETHVESIINAITSHKEDISLVIIDSIQTLWSEELTGTPGAVGQVRESTLKLLSVAKQLHIPILLIGHVTKEGTIAGPKVLEHIVDTVLYLEGERFQTLRLLRTTKNRFGPVDEVGVFSLEEKGMMEVTNPSELFLGKNESGAGSAVICTLEGSRPLLVEVQALTVASQIPIPRRVATGINLNRLQMLLAIIQKHTRLPLGGFDVFVNVASGIKIDEPAADLGMCLAIVSSFKGKPLPPKTVAVGEVGLLGEIRDVIGVERRIKEAKRLGFKNIISPKEYRSLSAVIRDILP</sequence>
<dbReference type="NCBIfam" id="TIGR00416">
    <property type="entry name" value="sms"/>
    <property type="match status" value="1"/>
</dbReference>
<evidence type="ECO:0000313" key="16">
    <source>
        <dbReference type="Proteomes" id="UP000176923"/>
    </source>
</evidence>
<dbReference type="EMBL" id="MFJL01000039">
    <property type="protein sequence ID" value="OGG13172.1"/>
    <property type="molecule type" value="Genomic_DNA"/>
</dbReference>
<feature type="region of interest" description="Lon-protease-like" evidence="11">
    <location>
        <begin position="353"/>
        <end position="441"/>
    </location>
</feature>
<keyword evidence="2 11" id="KW-0547">Nucleotide-binding</keyword>
<dbReference type="CDD" id="cd01121">
    <property type="entry name" value="RadA_SMS_N"/>
    <property type="match status" value="1"/>
</dbReference>
<dbReference type="GO" id="GO:0140664">
    <property type="term" value="F:ATP-dependent DNA damage sensor activity"/>
    <property type="evidence" value="ECO:0007669"/>
    <property type="project" value="InterPro"/>
</dbReference>
<evidence type="ECO:0000256" key="3">
    <source>
        <dbReference type="ARBA" id="ARBA00022763"/>
    </source>
</evidence>
<keyword evidence="3 11" id="KW-0227">DNA damage</keyword>
<keyword evidence="6 13" id="KW-0862">Zinc</keyword>
<dbReference type="PRINTS" id="PR01874">
    <property type="entry name" value="DNAREPAIRADA"/>
</dbReference>
<dbReference type="InterPro" id="IPR004504">
    <property type="entry name" value="DNA_repair_RadA"/>
</dbReference>
<dbReference type="Pfam" id="PF06745">
    <property type="entry name" value="ATPase"/>
    <property type="match status" value="1"/>
</dbReference>
<dbReference type="HAMAP" id="MF_01498">
    <property type="entry name" value="RadA_bact"/>
    <property type="match status" value="1"/>
</dbReference>
<keyword evidence="4 13" id="KW-0863">Zinc-finger</keyword>
<dbReference type="InterPro" id="IPR041166">
    <property type="entry name" value="Rubredoxin_2"/>
</dbReference>
<dbReference type="GO" id="GO:0005829">
    <property type="term" value="C:cytosol"/>
    <property type="evidence" value="ECO:0007669"/>
    <property type="project" value="TreeGrafter"/>
</dbReference>
<evidence type="ECO:0000256" key="2">
    <source>
        <dbReference type="ARBA" id="ARBA00022741"/>
    </source>
</evidence>
<feature type="domain" description="RecA family profile 1" evidence="14">
    <location>
        <begin position="71"/>
        <end position="218"/>
    </location>
</feature>
<dbReference type="Pfam" id="PF18073">
    <property type="entry name" value="Zn_ribbon_LapB"/>
    <property type="match status" value="1"/>
</dbReference>
<dbReference type="InterPro" id="IPR014774">
    <property type="entry name" value="KaiC-like_dom"/>
</dbReference>
<keyword evidence="8 11" id="KW-0346">Stress response</keyword>
<keyword evidence="10 11" id="KW-0234">DNA repair</keyword>
<dbReference type="GO" id="GO:0003684">
    <property type="term" value="F:damaged DNA binding"/>
    <property type="evidence" value="ECO:0007669"/>
    <property type="project" value="InterPro"/>
</dbReference>
<comment type="domain">
    <text evidence="11">The middle region has homology to RecA with ATPase motifs including the RadA KNRFG motif, while the C-terminus is homologous to Lon protease.</text>
</comment>
<comment type="caution">
    <text evidence="15">The sequence shown here is derived from an EMBL/GenBank/DDBJ whole genome shotgun (WGS) entry which is preliminary data.</text>
</comment>
<dbReference type="InterPro" id="IPR020568">
    <property type="entry name" value="Ribosomal_Su5_D2-typ_SF"/>
</dbReference>
<dbReference type="GO" id="GO:0000725">
    <property type="term" value="P:recombinational repair"/>
    <property type="evidence" value="ECO:0007669"/>
    <property type="project" value="UniProtKB-UniRule"/>
</dbReference>
<evidence type="ECO:0000256" key="10">
    <source>
        <dbReference type="ARBA" id="ARBA00023204"/>
    </source>
</evidence>
<dbReference type="GO" id="GO:0016787">
    <property type="term" value="F:hydrolase activity"/>
    <property type="evidence" value="ECO:0007669"/>
    <property type="project" value="UniProtKB-KW"/>
</dbReference>
<dbReference type="SMART" id="SM00382">
    <property type="entry name" value="AAA"/>
    <property type="match status" value="1"/>
</dbReference>
<dbReference type="Gene3D" id="3.30.230.10">
    <property type="match status" value="1"/>
</dbReference>
<evidence type="ECO:0000256" key="6">
    <source>
        <dbReference type="ARBA" id="ARBA00022833"/>
    </source>
</evidence>
<organism evidence="15 16">
    <name type="scientific">Candidatus Gottesmanbacteria bacterium RIFCSPHIGHO2_02_FULL_39_11</name>
    <dbReference type="NCBI Taxonomy" id="1798382"/>
    <lineage>
        <taxon>Bacteria</taxon>
        <taxon>Candidatus Gottesmaniibacteriota</taxon>
    </lineage>
</organism>
<dbReference type="GO" id="GO:0008270">
    <property type="term" value="F:zinc ion binding"/>
    <property type="evidence" value="ECO:0007669"/>
    <property type="project" value="UniProtKB-KW"/>
</dbReference>
<dbReference type="InterPro" id="IPR020588">
    <property type="entry name" value="RecA_ATP-bd"/>
</dbReference>
<reference evidence="15 16" key="1">
    <citation type="journal article" date="2016" name="Nat. Commun.">
        <title>Thousands of microbial genomes shed light on interconnected biogeochemical processes in an aquifer system.</title>
        <authorList>
            <person name="Anantharaman K."/>
            <person name="Brown C.T."/>
            <person name="Hug L.A."/>
            <person name="Sharon I."/>
            <person name="Castelle C.J."/>
            <person name="Probst A.J."/>
            <person name="Thomas B.C."/>
            <person name="Singh A."/>
            <person name="Wilkins M.J."/>
            <person name="Karaoz U."/>
            <person name="Brodie E.L."/>
            <person name="Williams K.H."/>
            <person name="Hubbard S.S."/>
            <person name="Banfield J.F."/>
        </authorList>
    </citation>
    <scope>NUCLEOTIDE SEQUENCE [LARGE SCALE GENOMIC DNA]</scope>
</reference>
<dbReference type="InterPro" id="IPR027417">
    <property type="entry name" value="P-loop_NTPase"/>
</dbReference>
<evidence type="ECO:0000259" key="14">
    <source>
        <dbReference type="PROSITE" id="PS50162"/>
    </source>
</evidence>
<keyword evidence="7 11" id="KW-0067">ATP-binding</keyword>
<comment type="similarity">
    <text evidence="11 13">Belongs to the RecA family. RadA subfamily.</text>
</comment>
<dbReference type="FunFam" id="3.40.50.300:FF:000050">
    <property type="entry name" value="DNA repair protein RadA"/>
    <property type="match status" value="1"/>
</dbReference>
<dbReference type="PANTHER" id="PTHR32472">
    <property type="entry name" value="DNA REPAIR PROTEIN RADA"/>
    <property type="match status" value="1"/>
</dbReference>
<protein>
    <recommendedName>
        <fullName evidence="11 12">DNA repair protein RadA</fullName>
    </recommendedName>
</protein>
<accession>A0A1F5ZM43</accession>
<dbReference type="PANTHER" id="PTHR32472:SF10">
    <property type="entry name" value="DNA REPAIR PROTEIN RADA-LIKE PROTEIN"/>
    <property type="match status" value="1"/>
</dbReference>
<comment type="function">
    <text evidence="13">DNA-dependent ATPase involved in processing of recombination intermediates, plays a role in repairing DNA breaks. Stimulates the branch migration of RecA-mediated strand transfer reactions, allowing the 3' invading strand to extend heteroduplex DNA faster. Binds ssDNA in the presence of ADP but not other nucleotides, has ATPase activity that is stimulated by ssDNA and various branched DNA structures, but inhibited by SSB. Does not have RecA's homology-searching function.</text>
</comment>
<evidence type="ECO:0000256" key="12">
    <source>
        <dbReference type="NCBIfam" id="TIGR00416"/>
    </source>
</evidence>
<evidence type="ECO:0000256" key="1">
    <source>
        <dbReference type="ARBA" id="ARBA00022723"/>
    </source>
</evidence>
<dbReference type="Gene3D" id="3.40.50.300">
    <property type="entry name" value="P-loop containing nucleotide triphosphate hydrolases"/>
    <property type="match status" value="1"/>
</dbReference>
<dbReference type="AlphaFoldDB" id="A0A1F5ZM43"/>
<proteinExistence type="inferred from homology"/>
<evidence type="ECO:0000256" key="11">
    <source>
        <dbReference type="HAMAP-Rule" id="MF_01498"/>
    </source>
</evidence>
<dbReference type="InterPro" id="IPR003593">
    <property type="entry name" value="AAA+_ATPase"/>
</dbReference>
<keyword evidence="1 11" id="KW-0479">Metal-binding</keyword>
<gene>
    <name evidence="11" type="primary">radA</name>
    <name evidence="15" type="ORF">A3D77_00400</name>
</gene>
<dbReference type="Pfam" id="PF13541">
    <property type="entry name" value="ChlI"/>
    <property type="match status" value="1"/>
</dbReference>
<evidence type="ECO:0000256" key="4">
    <source>
        <dbReference type="ARBA" id="ARBA00022771"/>
    </source>
</evidence>
<dbReference type="Proteomes" id="UP000176923">
    <property type="component" value="Unassembled WGS sequence"/>
</dbReference>
<evidence type="ECO:0000256" key="9">
    <source>
        <dbReference type="ARBA" id="ARBA00023125"/>
    </source>
</evidence>
<dbReference type="STRING" id="1798382.A3D77_00400"/>
<evidence type="ECO:0000256" key="8">
    <source>
        <dbReference type="ARBA" id="ARBA00023016"/>
    </source>
</evidence>
<evidence type="ECO:0000256" key="13">
    <source>
        <dbReference type="RuleBase" id="RU003555"/>
    </source>
</evidence>
<dbReference type="GO" id="GO:0005524">
    <property type="term" value="F:ATP binding"/>
    <property type="evidence" value="ECO:0007669"/>
    <property type="project" value="UniProtKB-UniRule"/>
</dbReference>
<keyword evidence="9 11" id="KW-0238">DNA-binding</keyword>
<evidence type="ECO:0000313" key="15">
    <source>
        <dbReference type="EMBL" id="OGG13172.1"/>
    </source>
</evidence>
<name>A0A1F5ZM43_9BACT</name>
<evidence type="ECO:0000256" key="5">
    <source>
        <dbReference type="ARBA" id="ARBA00022801"/>
    </source>
</evidence>
<dbReference type="PROSITE" id="PS50162">
    <property type="entry name" value="RECA_2"/>
    <property type="match status" value="1"/>
</dbReference>